<protein>
    <submittedName>
        <fullName evidence="3">Uncharacterized protein</fullName>
    </submittedName>
</protein>
<keyword evidence="2" id="KW-1133">Transmembrane helix</keyword>
<gene>
    <name evidence="3" type="ORF">LSTR_LSTR014537</name>
</gene>
<comment type="caution">
    <text evidence="3">The sequence shown here is derived from an EMBL/GenBank/DDBJ whole genome shotgun (WGS) entry which is preliminary data.</text>
</comment>
<dbReference type="EMBL" id="QKKF02000576">
    <property type="protein sequence ID" value="RZF49008.1"/>
    <property type="molecule type" value="Genomic_DNA"/>
</dbReference>
<accession>A0A482XUK3</accession>
<dbReference type="AlphaFoldDB" id="A0A482XUK3"/>
<evidence type="ECO:0000256" key="1">
    <source>
        <dbReference type="SAM" id="Coils"/>
    </source>
</evidence>
<feature type="transmembrane region" description="Helical" evidence="2">
    <location>
        <begin position="65"/>
        <end position="89"/>
    </location>
</feature>
<reference evidence="3 4" key="1">
    <citation type="journal article" date="2017" name="Gigascience">
        <title>Genome sequence of the small brown planthopper, Laodelphax striatellus.</title>
        <authorList>
            <person name="Zhu J."/>
            <person name="Jiang F."/>
            <person name="Wang X."/>
            <person name="Yang P."/>
            <person name="Bao Y."/>
            <person name="Zhao W."/>
            <person name="Wang W."/>
            <person name="Lu H."/>
            <person name="Wang Q."/>
            <person name="Cui N."/>
            <person name="Li J."/>
            <person name="Chen X."/>
            <person name="Luo L."/>
            <person name="Yu J."/>
            <person name="Kang L."/>
            <person name="Cui F."/>
        </authorList>
    </citation>
    <scope>NUCLEOTIDE SEQUENCE [LARGE SCALE GENOMIC DNA]</scope>
    <source>
        <strain evidence="3">Lst14</strain>
    </source>
</reference>
<feature type="coiled-coil region" evidence="1">
    <location>
        <begin position="323"/>
        <end position="350"/>
    </location>
</feature>
<evidence type="ECO:0000313" key="4">
    <source>
        <dbReference type="Proteomes" id="UP000291343"/>
    </source>
</evidence>
<dbReference type="InParanoid" id="A0A482XUK3"/>
<sequence>MGNNNKESYELLARFTSDSESEIPEVLIPTKKKKFRRKRRVNPSQKNDMISVDKLCSCKGPGSKLLVAFLTSSVLFVWVIALTWLAYVLNAEIQRLDRTVQSVVAGNQGVPDTLQKCHSISRELQKNQTELFNRITSLTQQIAAFNTQVSIVNSGLNKVEKQLKASPELVNVASLSSSVASFGSQIQDLVSTTKQLKETNTRLDETSHALELNITSLKQKLSEMKSTSLSPTEVPDSNALATLSSLVNSLRSNLTNINNTLSSKLQWSSEDELRDSKYIQSLQDMNANLSARVTTLESKSNSKDLKTLQENFDQFSIKIDGRFNDMNNKLTDLQGKCSKLENNTAHLESTVNNMRLSYSIDPSTATTIVDAVAQPSEKLKPLNVTEP</sequence>
<dbReference type="OrthoDB" id="10009315at2759"/>
<dbReference type="Proteomes" id="UP000291343">
    <property type="component" value="Unassembled WGS sequence"/>
</dbReference>
<keyword evidence="2" id="KW-0472">Membrane</keyword>
<name>A0A482XUK3_LAOST</name>
<evidence type="ECO:0000256" key="2">
    <source>
        <dbReference type="SAM" id="Phobius"/>
    </source>
</evidence>
<proteinExistence type="predicted"/>
<dbReference type="STRING" id="195883.A0A482XUK3"/>
<keyword evidence="1" id="KW-0175">Coiled coil</keyword>
<dbReference type="Gene3D" id="1.10.287.1490">
    <property type="match status" value="1"/>
</dbReference>
<dbReference type="SMR" id="A0A482XUK3"/>
<keyword evidence="4" id="KW-1185">Reference proteome</keyword>
<evidence type="ECO:0000313" key="3">
    <source>
        <dbReference type="EMBL" id="RZF49008.1"/>
    </source>
</evidence>
<organism evidence="3 4">
    <name type="scientific">Laodelphax striatellus</name>
    <name type="common">Small brown planthopper</name>
    <name type="synonym">Delphax striatella</name>
    <dbReference type="NCBI Taxonomy" id="195883"/>
    <lineage>
        <taxon>Eukaryota</taxon>
        <taxon>Metazoa</taxon>
        <taxon>Ecdysozoa</taxon>
        <taxon>Arthropoda</taxon>
        <taxon>Hexapoda</taxon>
        <taxon>Insecta</taxon>
        <taxon>Pterygota</taxon>
        <taxon>Neoptera</taxon>
        <taxon>Paraneoptera</taxon>
        <taxon>Hemiptera</taxon>
        <taxon>Auchenorrhyncha</taxon>
        <taxon>Fulgoroidea</taxon>
        <taxon>Delphacidae</taxon>
        <taxon>Criomorphinae</taxon>
        <taxon>Laodelphax</taxon>
    </lineage>
</organism>
<keyword evidence="2" id="KW-0812">Transmembrane</keyword>